<evidence type="ECO:0000313" key="1">
    <source>
        <dbReference type="EMBL" id="KZT65325.1"/>
    </source>
</evidence>
<name>A0A165M7P6_9APHY</name>
<keyword evidence="2" id="KW-1185">Reference proteome</keyword>
<evidence type="ECO:0000313" key="2">
    <source>
        <dbReference type="Proteomes" id="UP000076727"/>
    </source>
</evidence>
<dbReference type="OrthoDB" id="2803969at2759"/>
<accession>A0A165M7P6</accession>
<dbReference type="AlphaFoldDB" id="A0A165M7P6"/>
<organism evidence="1 2">
    <name type="scientific">Daedalea quercina L-15889</name>
    <dbReference type="NCBI Taxonomy" id="1314783"/>
    <lineage>
        <taxon>Eukaryota</taxon>
        <taxon>Fungi</taxon>
        <taxon>Dikarya</taxon>
        <taxon>Basidiomycota</taxon>
        <taxon>Agaricomycotina</taxon>
        <taxon>Agaricomycetes</taxon>
        <taxon>Polyporales</taxon>
        <taxon>Fomitopsis</taxon>
    </lineage>
</organism>
<dbReference type="Proteomes" id="UP000076727">
    <property type="component" value="Unassembled WGS sequence"/>
</dbReference>
<gene>
    <name evidence="1" type="ORF">DAEQUDRAFT_768983</name>
</gene>
<sequence length="147" mass="15927">MVARAASVLSDGIVLALTLVKTRAKSWNVGTLSEPVHSVRGTLLRDGSICFAFLCIINVIGIGTARQPETIEIIQTWTGILTSVLVSRLALDLQETAELENAHITEDDVALDTIIFIEKCSVEWRVTTRPDNTGGRIAPDEPLGLEC</sequence>
<proteinExistence type="predicted"/>
<dbReference type="EMBL" id="KV429108">
    <property type="protein sequence ID" value="KZT65325.1"/>
    <property type="molecule type" value="Genomic_DNA"/>
</dbReference>
<reference evidence="1 2" key="1">
    <citation type="journal article" date="2016" name="Mol. Biol. Evol.">
        <title>Comparative Genomics of Early-Diverging Mushroom-Forming Fungi Provides Insights into the Origins of Lignocellulose Decay Capabilities.</title>
        <authorList>
            <person name="Nagy L.G."/>
            <person name="Riley R."/>
            <person name="Tritt A."/>
            <person name="Adam C."/>
            <person name="Daum C."/>
            <person name="Floudas D."/>
            <person name="Sun H."/>
            <person name="Yadav J.S."/>
            <person name="Pangilinan J."/>
            <person name="Larsson K.H."/>
            <person name="Matsuura K."/>
            <person name="Barry K."/>
            <person name="Labutti K."/>
            <person name="Kuo R."/>
            <person name="Ohm R.A."/>
            <person name="Bhattacharya S.S."/>
            <person name="Shirouzu T."/>
            <person name="Yoshinaga Y."/>
            <person name="Martin F.M."/>
            <person name="Grigoriev I.V."/>
            <person name="Hibbett D.S."/>
        </authorList>
    </citation>
    <scope>NUCLEOTIDE SEQUENCE [LARGE SCALE GENOMIC DNA]</scope>
    <source>
        <strain evidence="1 2">L-15889</strain>
    </source>
</reference>
<protein>
    <submittedName>
        <fullName evidence="1">Uncharacterized protein</fullName>
    </submittedName>
</protein>